<dbReference type="Pfam" id="PF13649">
    <property type="entry name" value="Methyltransf_25"/>
    <property type="match status" value="1"/>
</dbReference>
<reference evidence="2 3" key="1">
    <citation type="submission" date="2015-09" db="EMBL/GenBank/DDBJ databases">
        <authorList>
            <consortium name="Swine Surveillance"/>
        </authorList>
    </citation>
    <scope>NUCLEOTIDE SEQUENCE [LARGE SCALE GENOMIC DNA]</scope>
    <source>
        <strain evidence="2 3">CECT 4292</strain>
    </source>
</reference>
<dbReference type="Proteomes" id="UP000050783">
    <property type="component" value="Unassembled WGS sequence"/>
</dbReference>
<dbReference type="PANTHER" id="PTHR12843:SF5">
    <property type="entry name" value="EEF1A LYSINE METHYLTRANSFERASE 2"/>
    <property type="match status" value="1"/>
</dbReference>
<name>A0A0N7LPZ3_9RHOB</name>
<dbReference type="GO" id="GO:0008168">
    <property type="term" value="F:methyltransferase activity"/>
    <property type="evidence" value="ECO:0007669"/>
    <property type="project" value="UniProtKB-KW"/>
</dbReference>
<dbReference type="SUPFAM" id="SSF53335">
    <property type="entry name" value="S-adenosyl-L-methionine-dependent methyltransferases"/>
    <property type="match status" value="1"/>
</dbReference>
<dbReference type="OrthoDB" id="9788660at2"/>
<dbReference type="InterPro" id="IPR041698">
    <property type="entry name" value="Methyltransf_25"/>
</dbReference>
<protein>
    <submittedName>
        <fullName evidence="2">Trans-aconitate 2-methyltransferase</fullName>
    </submittedName>
</protein>
<dbReference type="InterPro" id="IPR029063">
    <property type="entry name" value="SAM-dependent_MTases_sf"/>
</dbReference>
<dbReference type="GeneID" id="55492028"/>
<evidence type="ECO:0000313" key="3">
    <source>
        <dbReference type="Proteomes" id="UP000050783"/>
    </source>
</evidence>
<dbReference type="Gene3D" id="3.40.50.150">
    <property type="entry name" value="Vaccinia Virus protein VP39"/>
    <property type="match status" value="1"/>
</dbReference>
<organism evidence="2 3">
    <name type="scientific">Ruegeria atlantica</name>
    <dbReference type="NCBI Taxonomy" id="81569"/>
    <lineage>
        <taxon>Bacteria</taxon>
        <taxon>Pseudomonadati</taxon>
        <taxon>Pseudomonadota</taxon>
        <taxon>Alphaproteobacteria</taxon>
        <taxon>Rhodobacterales</taxon>
        <taxon>Roseobacteraceae</taxon>
        <taxon>Ruegeria</taxon>
    </lineage>
</organism>
<feature type="domain" description="Methyltransferase" evidence="1">
    <location>
        <begin position="46"/>
        <end position="140"/>
    </location>
</feature>
<dbReference type="EMBL" id="CYPU01000013">
    <property type="protein sequence ID" value="CUH46580.1"/>
    <property type="molecule type" value="Genomic_DNA"/>
</dbReference>
<keyword evidence="2" id="KW-0489">Methyltransferase</keyword>
<evidence type="ECO:0000259" key="1">
    <source>
        <dbReference type="Pfam" id="PF13649"/>
    </source>
</evidence>
<evidence type="ECO:0000313" key="2">
    <source>
        <dbReference type="EMBL" id="CUH46580.1"/>
    </source>
</evidence>
<sequence length="206" mass="23079">MADERVSHWEEAYREKDDTQLSWHQDDPSISLELCDVVGVDNASSVIDIGGGTSRFAERLIERGLSDVSVLDVSKAALDRSRGQLGAVGEQIEWIAADVTTWSPERSYDLWHDRAVFHFLVDADDRSAYRDQLYRCLLPGSHAIIATFALDGPKKCSGLPIVRYDPEGLCEVLGDRISLVTHREHTHHTPWGSSQSFQFSLLRVGQ</sequence>
<accession>A0A0N7LPZ3</accession>
<dbReference type="PANTHER" id="PTHR12843">
    <property type="entry name" value="PROTEIN-LYSINE N-METHYLTRANSFERASE METTL10"/>
    <property type="match status" value="1"/>
</dbReference>
<dbReference type="AlphaFoldDB" id="A0A0N7LPZ3"/>
<dbReference type="GO" id="GO:0032259">
    <property type="term" value="P:methylation"/>
    <property type="evidence" value="ECO:0007669"/>
    <property type="project" value="UniProtKB-KW"/>
</dbReference>
<gene>
    <name evidence="2" type="ORF">RUA4292_00746</name>
</gene>
<dbReference type="RefSeq" id="WP_058276369.1">
    <property type="nucleotide sequence ID" value="NZ_CYPU01000013.1"/>
</dbReference>
<proteinExistence type="predicted"/>
<keyword evidence="2" id="KW-0808">Transferase</keyword>
<dbReference type="CDD" id="cd02440">
    <property type="entry name" value="AdoMet_MTases"/>
    <property type="match status" value="1"/>
</dbReference>